<feature type="domain" description="Tripartite ATP-independent periplasmic transporters DctQ component" evidence="8">
    <location>
        <begin position="26"/>
        <end position="152"/>
    </location>
</feature>
<accession>A0A844QLZ5</accession>
<feature type="transmembrane region" description="Helical" evidence="7">
    <location>
        <begin position="90"/>
        <end position="111"/>
    </location>
</feature>
<evidence type="ECO:0000256" key="4">
    <source>
        <dbReference type="ARBA" id="ARBA00022692"/>
    </source>
</evidence>
<feature type="transmembrane region" description="Helical" evidence="7">
    <location>
        <begin position="51"/>
        <end position="69"/>
    </location>
</feature>
<dbReference type="Proteomes" id="UP000463224">
    <property type="component" value="Unassembled WGS sequence"/>
</dbReference>
<name>A0A844QLZ5_9HYPH</name>
<keyword evidence="4 7" id="KW-0812">Transmembrane</keyword>
<feature type="transmembrane region" description="Helical" evidence="7">
    <location>
        <begin position="131"/>
        <end position="154"/>
    </location>
</feature>
<organism evidence="9 10">
    <name type="scientific">Nitratireductor arenosus</name>
    <dbReference type="NCBI Taxonomy" id="2682096"/>
    <lineage>
        <taxon>Bacteria</taxon>
        <taxon>Pseudomonadati</taxon>
        <taxon>Pseudomonadota</taxon>
        <taxon>Alphaproteobacteria</taxon>
        <taxon>Hyphomicrobiales</taxon>
        <taxon>Phyllobacteriaceae</taxon>
        <taxon>Nitratireductor</taxon>
    </lineage>
</organism>
<gene>
    <name evidence="9" type="ORF">GN330_15490</name>
</gene>
<evidence type="ECO:0000256" key="3">
    <source>
        <dbReference type="ARBA" id="ARBA00022475"/>
    </source>
</evidence>
<dbReference type="GO" id="GO:0005886">
    <property type="term" value="C:plasma membrane"/>
    <property type="evidence" value="ECO:0007669"/>
    <property type="project" value="UniProtKB-SubCell"/>
</dbReference>
<keyword evidence="7" id="KW-0997">Cell inner membrane</keyword>
<dbReference type="Pfam" id="PF04290">
    <property type="entry name" value="DctQ"/>
    <property type="match status" value="1"/>
</dbReference>
<keyword evidence="2 7" id="KW-0813">Transport</keyword>
<dbReference type="InterPro" id="IPR055348">
    <property type="entry name" value="DctQ"/>
</dbReference>
<dbReference type="AlphaFoldDB" id="A0A844QLZ5"/>
<comment type="similarity">
    <text evidence="7">Belongs to the TRAP transporter small permease family.</text>
</comment>
<keyword evidence="10" id="KW-1185">Reference proteome</keyword>
<evidence type="ECO:0000313" key="9">
    <source>
        <dbReference type="EMBL" id="MVA98649.1"/>
    </source>
</evidence>
<sequence length="187" mass="20243">MTLLANIRRLAQFAATIGLAALVVLSIMTMVDIAGRELFGTPVTGFSDISDLIIVIAAAACFPASLATNQHVSVRFAGMAHWRLGAVLDFLGHVIMLAVFVLIAWQLWVYAIDVYTSGQTTWLIYIPVWPVWVLTTALFVLCIPVQLSLVVAAARDIRFSAQNPVGMNDAAATSVRPENKEEPDGTD</sequence>
<proteinExistence type="inferred from homology"/>
<comment type="caution">
    <text evidence="9">The sequence shown here is derived from an EMBL/GenBank/DDBJ whole genome shotgun (WGS) entry which is preliminary data.</text>
</comment>
<keyword evidence="6 7" id="KW-0472">Membrane</keyword>
<evidence type="ECO:0000259" key="8">
    <source>
        <dbReference type="Pfam" id="PF04290"/>
    </source>
</evidence>
<feature type="transmembrane region" description="Helical" evidence="7">
    <location>
        <begin position="12"/>
        <end position="31"/>
    </location>
</feature>
<evidence type="ECO:0000256" key="5">
    <source>
        <dbReference type="ARBA" id="ARBA00022989"/>
    </source>
</evidence>
<protein>
    <recommendedName>
        <fullName evidence="7">TRAP transporter small permease protein</fullName>
    </recommendedName>
</protein>
<evidence type="ECO:0000313" key="10">
    <source>
        <dbReference type="Proteomes" id="UP000463224"/>
    </source>
</evidence>
<comment type="subunit">
    <text evidence="7">The complex comprises the extracytoplasmic solute receptor protein and the two transmembrane proteins.</text>
</comment>
<comment type="subcellular location">
    <subcellularLocation>
        <location evidence="7">Cell inner membrane</location>
        <topology evidence="7">Multi-pass membrane protein</topology>
    </subcellularLocation>
    <subcellularLocation>
        <location evidence="1">Cell membrane</location>
        <topology evidence="1">Multi-pass membrane protein</topology>
    </subcellularLocation>
</comment>
<keyword evidence="5 7" id="KW-1133">Transmembrane helix</keyword>
<evidence type="ECO:0000256" key="7">
    <source>
        <dbReference type="RuleBase" id="RU369079"/>
    </source>
</evidence>
<evidence type="ECO:0000256" key="1">
    <source>
        <dbReference type="ARBA" id="ARBA00004651"/>
    </source>
</evidence>
<evidence type="ECO:0000256" key="2">
    <source>
        <dbReference type="ARBA" id="ARBA00022448"/>
    </source>
</evidence>
<reference evidence="9 10" key="1">
    <citation type="submission" date="2019-12" db="EMBL/GenBank/DDBJ databases">
        <title>Nitratireductor arenosus sp. nov., Isolated from sea sand, Jeju island, South Korea.</title>
        <authorList>
            <person name="Kim W."/>
        </authorList>
    </citation>
    <scope>NUCLEOTIDE SEQUENCE [LARGE SCALE GENOMIC DNA]</scope>
    <source>
        <strain evidence="9 10">CAU 1489</strain>
    </source>
</reference>
<evidence type="ECO:0000256" key="6">
    <source>
        <dbReference type="ARBA" id="ARBA00023136"/>
    </source>
</evidence>
<dbReference type="GO" id="GO:0022857">
    <property type="term" value="F:transmembrane transporter activity"/>
    <property type="evidence" value="ECO:0007669"/>
    <property type="project" value="UniProtKB-UniRule"/>
</dbReference>
<dbReference type="EMBL" id="WPHG01000003">
    <property type="protein sequence ID" value="MVA98649.1"/>
    <property type="molecule type" value="Genomic_DNA"/>
</dbReference>
<dbReference type="RefSeq" id="WP_156713560.1">
    <property type="nucleotide sequence ID" value="NZ_WPHG01000003.1"/>
</dbReference>
<keyword evidence="3" id="KW-1003">Cell membrane</keyword>
<comment type="function">
    <text evidence="7">Part of the tripartite ATP-independent periplasmic (TRAP) transport system.</text>
</comment>